<feature type="transmembrane region" description="Helical" evidence="7">
    <location>
        <begin position="120"/>
        <end position="138"/>
    </location>
</feature>
<comment type="similarity">
    <text evidence="2">Belongs to the acetate uptake transporter (AceTr) (TC 2.A.96) family.</text>
</comment>
<keyword evidence="5 7" id="KW-0472">Membrane</keyword>
<organism evidence="8 9">
    <name type="scientific">Pseudozyma flocculosa</name>
    <dbReference type="NCBI Taxonomy" id="84751"/>
    <lineage>
        <taxon>Eukaryota</taxon>
        <taxon>Fungi</taxon>
        <taxon>Dikarya</taxon>
        <taxon>Basidiomycota</taxon>
        <taxon>Ustilaginomycotina</taxon>
        <taxon>Ustilaginomycetes</taxon>
        <taxon>Ustilaginales</taxon>
        <taxon>Ustilaginaceae</taxon>
        <taxon>Pseudozyma</taxon>
    </lineage>
</organism>
<dbReference type="NCBIfam" id="NF038013">
    <property type="entry name" value="AceTr_1"/>
    <property type="match status" value="1"/>
</dbReference>
<feature type="transmembrane region" description="Helical" evidence="7">
    <location>
        <begin position="90"/>
        <end position="108"/>
    </location>
</feature>
<keyword evidence="9" id="KW-1185">Reference proteome</keyword>
<dbReference type="InterPro" id="IPR000791">
    <property type="entry name" value="Gpr1/Fun34/SatP-like"/>
</dbReference>
<reference evidence="8 9" key="1">
    <citation type="submission" date="2018-03" db="EMBL/GenBank/DDBJ databases">
        <authorList>
            <person name="Guldener U."/>
        </authorList>
    </citation>
    <scope>NUCLEOTIDE SEQUENCE [LARGE SCALE GENOMIC DNA]</scope>
    <source>
        <strain evidence="8 9">DAOM196992</strain>
    </source>
</reference>
<dbReference type="EMBL" id="OOIP01000007">
    <property type="protein sequence ID" value="SPO37631.1"/>
    <property type="molecule type" value="Genomic_DNA"/>
</dbReference>
<feature type="transmembrane region" description="Helical" evidence="7">
    <location>
        <begin position="195"/>
        <end position="213"/>
    </location>
</feature>
<evidence type="ECO:0000256" key="5">
    <source>
        <dbReference type="ARBA" id="ARBA00023136"/>
    </source>
</evidence>
<dbReference type="Pfam" id="PF01184">
    <property type="entry name" value="Gpr1_Fun34_YaaH"/>
    <property type="match status" value="1"/>
</dbReference>
<dbReference type="GO" id="GO:0015123">
    <property type="term" value="F:acetate transmembrane transporter activity"/>
    <property type="evidence" value="ECO:0007669"/>
    <property type="project" value="TreeGrafter"/>
</dbReference>
<dbReference type="AlphaFoldDB" id="A0A5C3F2Y3"/>
<feature type="region of interest" description="Disordered" evidence="6">
    <location>
        <begin position="1"/>
        <end position="44"/>
    </location>
</feature>
<comment type="subcellular location">
    <subcellularLocation>
        <location evidence="1">Membrane</location>
        <topology evidence="1">Multi-pass membrane protein</topology>
    </subcellularLocation>
</comment>
<feature type="transmembrane region" description="Helical" evidence="7">
    <location>
        <begin position="220"/>
        <end position="240"/>
    </location>
</feature>
<keyword evidence="3 7" id="KW-0812">Transmembrane</keyword>
<dbReference type="GO" id="GO:0005886">
    <property type="term" value="C:plasma membrane"/>
    <property type="evidence" value="ECO:0007669"/>
    <property type="project" value="TreeGrafter"/>
</dbReference>
<dbReference type="OrthoDB" id="3648309at2759"/>
<proteinExistence type="inferred from homology"/>
<gene>
    <name evidence="8" type="ORF">PSFLO_03106</name>
</gene>
<protein>
    <submittedName>
        <fullName evidence="8">Related to ATO2 - putative transmembrane protein involved in export of ammonia</fullName>
    </submittedName>
</protein>
<evidence type="ECO:0000256" key="6">
    <source>
        <dbReference type="SAM" id="MobiDB-lite"/>
    </source>
</evidence>
<dbReference type="PANTHER" id="PTHR31123:SF1">
    <property type="entry name" value="ACCUMULATION OF DYADS PROTEIN 2-RELATED"/>
    <property type="match status" value="1"/>
</dbReference>
<evidence type="ECO:0000313" key="8">
    <source>
        <dbReference type="EMBL" id="SPO37631.1"/>
    </source>
</evidence>
<dbReference type="Proteomes" id="UP000323386">
    <property type="component" value="Unassembled WGS sequence"/>
</dbReference>
<dbReference type="PANTHER" id="PTHR31123">
    <property type="entry name" value="ACCUMULATION OF DYADS PROTEIN 2-RELATED"/>
    <property type="match status" value="1"/>
</dbReference>
<name>A0A5C3F2Y3_9BASI</name>
<keyword evidence="4 7" id="KW-1133">Transmembrane helix</keyword>
<evidence type="ECO:0000256" key="3">
    <source>
        <dbReference type="ARBA" id="ARBA00022692"/>
    </source>
</evidence>
<sequence length="290" mass="30866">MSSGYAMTEPNTAAANGNHTAVGTEVNGNNSGSLHNEKHAANGNGTIAHQAPQYHAQGYSLKRQLTAGGHLADDDLIAIGNAHRRIANPLPLGVFGFSTTTLLLSLYNVEAAGVQVPNAILSYALVFGGGAQYLAGLWEFACGNTFGATVFCSFGLFWWGFSMILIPFFGITGTYNGRPGVYATGSPFAGEEADAIGLYLWIWFGITTVYLIASLRGSVALFALIFALWITFILLGLHYYLDNHTLKIAGGAWGIITAAFGFYLGTASMLTKNNSYFTLPVISLAPKSQR</sequence>
<dbReference type="InterPro" id="IPR051633">
    <property type="entry name" value="AceTr"/>
</dbReference>
<evidence type="ECO:0000256" key="7">
    <source>
        <dbReference type="SAM" id="Phobius"/>
    </source>
</evidence>
<evidence type="ECO:0000256" key="4">
    <source>
        <dbReference type="ARBA" id="ARBA00022989"/>
    </source>
</evidence>
<feature type="transmembrane region" description="Helical" evidence="7">
    <location>
        <begin position="246"/>
        <end position="265"/>
    </location>
</feature>
<accession>A0A5C3F2Y3</accession>
<evidence type="ECO:0000313" key="9">
    <source>
        <dbReference type="Proteomes" id="UP000323386"/>
    </source>
</evidence>
<evidence type="ECO:0000256" key="2">
    <source>
        <dbReference type="ARBA" id="ARBA00005587"/>
    </source>
</evidence>
<feature type="transmembrane region" description="Helical" evidence="7">
    <location>
        <begin position="150"/>
        <end position="175"/>
    </location>
</feature>
<evidence type="ECO:0000256" key="1">
    <source>
        <dbReference type="ARBA" id="ARBA00004141"/>
    </source>
</evidence>
<feature type="compositionally biased region" description="Polar residues" evidence="6">
    <location>
        <begin position="1"/>
        <end position="34"/>
    </location>
</feature>